<evidence type="ECO:0000313" key="2">
    <source>
        <dbReference type="Proteomes" id="UP000656804"/>
    </source>
</evidence>
<gene>
    <name evidence="1" type="ORF">ISG29_05905</name>
</gene>
<dbReference type="RefSeq" id="WP_194502465.1">
    <property type="nucleotide sequence ID" value="NZ_JADIVZ010000002.1"/>
</dbReference>
<organism evidence="1 2">
    <name type="scientific">Nocardioides acrostichi</name>
    <dbReference type="NCBI Taxonomy" id="2784339"/>
    <lineage>
        <taxon>Bacteria</taxon>
        <taxon>Bacillati</taxon>
        <taxon>Actinomycetota</taxon>
        <taxon>Actinomycetes</taxon>
        <taxon>Propionibacteriales</taxon>
        <taxon>Nocardioidaceae</taxon>
        <taxon>Nocardioides</taxon>
    </lineage>
</organism>
<sequence>MPTERPTIRVAAAPGDWPDPWPNVAEIAAVIPAEQWTLVGGLMVQIHSIHHGLGVVRPTNDVDIVVHVETSRGVADETAIALRSLGYKLRPTFDPRDNTAHRFVRGHSKVDLVTDHPGVDSGDAVEEVVDVLVADHHAPSVTQRLAGREMVRIEGGTQALRRTVNAQLEIQEGALTTISVPRPLGALILKAAAYTTDSRDKDRHLNDAVALLACIDDPFADREEFTGSDRSRLLSLRRRLRPGDISWSVLSGQSRIDAEAALEILTASD</sequence>
<name>A0A930UZF1_9ACTN</name>
<comment type="caution">
    <text evidence="1">The sequence shown here is derived from an EMBL/GenBank/DDBJ whole genome shotgun (WGS) entry which is preliminary data.</text>
</comment>
<proteinExistence type="predicted"/>
<evidence type="ECO:0000313" key="1">
    <source>
        <dbReference type="EMBL" id="MBF4161219.1"/>
    </source>
</evidence>
<dbReference type="EMBL" id="JADIVZ010000002">
    <property type="protein sequence ID" value="MBF4161219.1"/>
    <property type="molecule type" value="Genomic_DNA"/>
</dbReference>
<keyword evidence="2" id="KW-1185">Reference proteome</keyword>
<dbReference type="Proteomes" id="UP000656804">
    <property type="component" value="Unassembled WGS sequence"/>
</dbReference>
<dbReference type="AlphaFoldDB" id="A0A930UZF1"/>
<protein>
    <submittedName>
        <fullName evidence="1">Uncharacterized protein</fullName>
    </submittedName>
</protein>
<accession>A0A930UZF1</accession>
<reference evidence="1" key="1">
    <citation type="submission" date="2020-11" db="EMBL/GenBank/DDBJ databases">
        <title>Nocardioides sp. CBS4Y-1, whole genome shotgun sequence.</title>
        <authorList>
            <person name="Tuo L."/>
        </authorList>
    </citation>
    <scope>NUCLEOTIDE SEQUENCE</scope>
    <source>
        <strain evidence="1">CBS4Y-1</strain>
    </source>
</reference>